<gene>
    <name evidence="1" type="ORF">SAMN04488115_102126</name>
</gene>
<dbReference type="Pfam" id="PF10691">
    <property type="entry name" value="DUF2497"/>
    <property type="match status" value="1"/>
</dbReference>
<dbReference type="InterPro" id="IPR019632">
    <property type="entry name" value="DUF2497"/>
</dbReference>
<accession>A0A1H5V2I0</accession>
<dbReference type="AlphaFoldDB" id="A0A1H5V2I0"/>
<evidence type="ECO:0008006" key="3">
    <source>
        <dbReference type="Google" id="ProtNLM"/>
    </source>
</evidence>
<protein>
    <recommendedName>
        <fullName evidence="3">Cell pole-organizing protein PopZ</fullName>
    </recommendedName>
</protein>
<sequence>MNAQAKPNEPSMEEILASIRRIIADDEVKPAEDAAPEPAPAAVVEPAAPDVDEDVLDLGAEAALVTAPALQPEAPPPEPEHIDSDIDFLDIPGPAAAQAPAAAPVQAFTPPEFAPNQPAFVAPSFDMAQLLSDQTSSAVTSAFGQLAHTVLSNNARTLEDLVKDMLKPMLKTWLDDNLPTMVERLVRAEIERVARGGRH</sequence>
<dbReference type="Proteomes" id="UP000236743">
    <property type="component" value="Unassembled WGS sequence"/>
</dbReference>
<reference evidence="1 2" key="1">
    <citation type="submission" date="2016-10" db="EMBL/GenBank/DDBJ databases">
        <authorList>
            <person name="de Groot N.N."/>
        </authorList>
    </citation>
    <scope>NUCLEOTIDE SEQUENCE [LARGE SCALE GENOMIC DNA]</scope>
    <source>
        <strain evidence="1 2">DSM 26656</strain>
    </source>
</reference>
<evidence type="ECO:0000313" key="2">
    <source>
        <dbReference type="Proteomes" id="UP000236743"/>
    </source>
</evidence>
<dbReference type="OrthoDB" id="7189469at2"/>
<keyword evidence="2" id="KW-1185">Reference proteome</keyword>
<dbReference type="EMBL" id="FNUY01000002">
    <property type="protein sequence ID" value="SEF81444.1"/>
    <property type="molecule type" value="Genomic_DNA"/>
</dbReference>
<name>A0A1H5V2I0_9HYPH</name>
<proteinExistence type="predicted"/>
<organism evidence="1 2">
    <name type="scientific">Bosea lathyri</name>
    <dbReference type="NCBI Taxonomy" id="1036778"/>
    <lineage>
        <taxon>Bacteria</taxon>
        <taxon>Pseudomonadati</taxon>
        <taxon>Pseudomonadota</taxon>
        <taxon>Alphaproteobacteria</taxon>
        <taxon>Hyphomicrobiales</taxon>
        <taxon>Boseaceae</taxon>
        <taxon>Bosea</taxon>
    </lineage>
</organism>
<evidence type="ECO:0000313" key="1">
    <source>
        <dbReference type="EMBL" id="SEF81444.1"/>
    </source>
</evidence>